<organism evidence="4 5">
    <name type="scientific">Prorocentrum cordatum</name>
    <dbReference type="NCBI Taxonomy" id="2364126"/>
    <lineage>
        <taxon>Eukaryota</taxon>
        <taxon>Sar</taxon>
        <taxon>Alveolata</taxon>
        <taxon>Dinophyceae</taxon>
        <taxon>Prorocentrales</taxon>
        <taxon>Prorocentraceae</taxon>
        <taxon>Prorocentrum</taxon>
    </lineage>
</organism>
<accession>A0ABN9STD1</accession>
<comment type="caution">
    <text evidence="4">The sequence shown here is derived from an EMBL/GenBank/DDBJ whole genome shotgun (WGS) entry which is preliminary data.</text>
</comment>
<reference evidence="4" key="1">
    <citation type="submission" date="2023-10" db="EMBL/GenBank/DDBJ databases">
        <authorList>
            <person name="Chen Y."/>
            <person name="Shah S."/>
            <person name="Dougan E. K."/>
            <person name="Thang M."/>
            <person name="Chan C."/>
        </authorList>
    </citation>
    <scope>NUCLEOTIDE SEQUENCE [LARGE SCALE GENOMIC DNA]</scope>
</reference>
<sequence>MEAALVEAAAKGAAEGGGSRQVVAAAVAAACRCVMASAQPAHAGGDDVAELAVRLAAMAPAMLQRIRGQRPDGQARSRRNVGAHWHLGKADLPIELLEEALLDPQRSQRGARQHAQYMVEKSDVKEAQLAMAIKAEHGEEVLDGIDNPVMMKVKADGNFQQPVEVTQQEGEPIKKDIECASKEVLSNKFEKVVDSSRMVDSPCVLELSEYDWSANMVRITTAQAPKDSMTDNAESEGDLLDGKTFRNLPNPMGSGRDKVRSGGKAKSKGHPS</sequence>
<comment type="similarity">
    <text evidence="1">Belongs to the heat shock protein 90 family.</text>
</comment>
<keyword evidence="2" id="KW-0143">Chaperone</keyword>
<gene>
    <name evidence="4" type="ORF">PCOR1329_LOCUS32429</name>
</gene>
<keyword evidence="5" id="KW-1185">Reference proteome</keyword>
<evidence type="ECO:0000256" key="1">
    <source>
        <dbReference type="ARBA" id="ARBA00008239"/>
    </source>
</evidence>
<proteinExistence type="inferred from homology"/>
<evidence type="ECO:0000313" key="5">
    <source>
        <dbReference type="Proteomes" id="UP001189429"/>
    </source>
</evidence>
<dbReference type="EMBL" id="CAUYUJ010013147">
    <property type="protein sequence ID" value="CAK0835691.1"/>
    <property type="molecule type" value="Genomic_DNA"/>
</dbReference>
<evidence type="ECO:0000256" key="3">
    <source>
        <dbReference type="SAM" id="MobiDB-lite"/>
    </source>
</evidence>
<feature type="compositionally biased region" description="Basic residues" evidence="3">
    <location>
        <begin position="261"/>
        <end position="272"/>
    </location>
</feature>
<dbReference type="Proteomes" id="UP001189429">
    <property type="component" value="Unassembled WGS sequence"/>
</dbReference>
<evidence type="ECO:0000313" key="4">
    <source>
        <dbReference type="EMBL" id="CAK0835691.1"/>
    </source>
</evidence>
<dbReference type="InterPro" id="IPR001404">
    <property type="entry name" value="Hsp90_fam"/>
</dbReference>
<dbReference type="SUPFAM" id="SSF110942">
    <property type="entry name" value="HSP90 C-terminal domain"/>
    <property type="match status" value="1"/>
</dbReference>
<dbReference type="InterPro" id="IPR037196">
    <property type="entry name" value="HSP90_C"/>
</dbReference>
<dbReference type="Pfam" id="PF00183">
    <property type="entry name" value="HSP90"/>
    <property type="match status" value="1"/>
</dbReference>
<feature type="region of interest" description="Disordered" evidence="3">
    <location>
        <begin position="223"/>
        <end position="272"/>
    </location>
</feature>
<protein>
    <submittedName>
        <fullName evidence="4">Uncharacterized protein</fullName>
    </submittedName>
</protein>
<dbReference type="Gene3D" id="1.20.120.790">
    <property type="entry name" value="Heat shock protein 90, C-terminal domain"/>
    <property type="match status" value="1"/>
</dbReference>
<name>A0ABN9STD1_9DINO</name>
<evidence type="ECO:0000256" key="2">
    <source>
        <dbReference type="ARBA" id="ARBA00023186"/>
    </source>
</evidence>